<dbReference type="GO" id="GO:0032299">
    <property type="term" value="C:ribonuclease H2 complex"/>
    <property type="evidence" value="ECO:0007669"/>
    <property type="project" value="TreeGrafter"/>
</dbReference>
<evidence type="ECO:0000256" key="5">
    <source>
        <dbReference type="ARBA" id="ARBA00022723"/>
    </source>
</evidence>
<comment type="caution">
    <text evidence="11">The sequence shown here is derived from an EMBL/GenBank/DDBJ whole genome shotgun (WGS) entry which is preliminary data.</text>
</comment>
<organism evidence="11 12">
    <name type="scientific">Funneliformis caledonium</name>
    <dbReference type="NCBI Taxonomy" id="1117310"/>
    <lineage>
        <taxon>Eukaryota</taxon>
        <taxon>Fungi</taxon>
        <taxon>Fungi incertae sedis</taxon>
        <taxon>Mucoromycota</taxon>
        <taxon>Glomeromycotina</taxon>
        <taxon>Glomeromycetes</taxon>
        <taxon>Glomerales</taxon>
        <taxon>Glomeraceae</taxon>
        <taxon>Funneliformis</taxon>
    </lineage>
</organism>
<keyword evidence="6 8" id="KW-0255">Endonuclease</keyword>
<evidence type="ECO:0000256" key="2">
    <source>
        <dbReference type="ARBA" id="ARBA00001946"/>
    </source>
</evidence>
<dbReference type="Pfam" id="PF01351">
    <property type="entry name" value="RNase_HII"/>
    <property type="match status" value="1"/>
</dbReference>
<comment type="cofactor">
    <cofactor evidence="8">
        <name>Mn(2+)</name>
        <dbReference type="ChEBI" id="CHEBI:29035"/>
    </cofactor>
    <cofactor evidence="8">
        <name>Mg(2+)</name>
        <dbReference type="ChEBI" id="CHEBI:18420"/>
    </cofactor>
    <text evidence="8">Manganese or magnesium. Binds 1 divalent metal ion per monomer in the absence of substrate. May bind a second metal ion after substrate binding.</text>
</comment>
<evidence type="ECO:0000256" key="8">
    <source>
        <dbReference type="PROSITE-ProRule" id="PRU01319"/>
    </source>
</evidence>
<dbReference type="EC" id="3.1.26.4" evidence="9"/>
<dbReference type="OrthoDB" id="2375313at2759"/>
<evidence type="ECO:0000256" key="6">
    <source>
        <dbReference type="ARBA" id="ARBA00022759"/>
    </source>
</evidence>
<dbReference type="GO" id="GO:0003723">
    <property type="term" value="F:RNA binding"/>
    <property type="evidence" value="ECO:0007669"/>
    <property type="project" value="UniProtKB-UniRule"/>
</dbReference>
<dbReference type="EMBL" id="CAJVPQ010000229">
    <property type="protein sequence ID" value="CAG8460184.1"/>
    <property type="molecule type" value="Genomic_DNA"/>
</dbReference>
<evidence type="ECO:0000256" key="3">
    <source>
        <dbReference type="ARBA" id="ARBA00007058"/>
    </source>
</evidence>
<name>A0A9N8VMW1_9GLOM</name>
<feature type="binding site" evidence="8">
    <location>
        <position position="41"/>
    </location>
    <ligand>
        <name>a divalent metal cation</name>
        <dbReference type="ChEBI" id="CHEBI:60240"/>
    </ligand>
</feature>
<gene>
    <name evidence="11" type="ORF">FCALED_LOCUS1704</name>
</gene>
<evidence type="ECO:0000256" key="7">
    <source>
        <dbReference type="ARBA" id="ARBA00022801"/>
    </source>
</evidence>
<reference evidence="11" key="1">
    <citation type="submission" date="2021-06" db="EMBL/GenBank/DDBJ databases">
        <authorList>
            <person name="Kallberg Y."/>
            <person name="Tangrot J."/>
            <person name="Rosling A."/>
        </authorList>
    </citation>
    <scope>NUCLEOTIDE SEQUENCE</scope>
    <source>
        <strain evidence="11">UK204</strain>
    </source>
</reference>
<dbReference type="InterPro" id="IPR024567">
    <property type="entry name" value="RNase_HII/HIII_dom"/>
</dbReference>
<dbReference type="GO" id="GO:0004523">
    <property type="term" value="F:RNA-DNA hybrid ribonuclease activity"/>
    <property type="evidence" value="ECO:0007669"/>
    <property type="project" value="UniProtKB-UniRule"/>
</dbReference>
<keyword evidence="5 8" id="KW-0479">Metal-binding</keyword>
<keyword evidence="7 8" id="KW-0378">Hydrolase</keyword>
<dbReference type="InterPro" id="IPR012337">
    <property type="entry name" value="RNaseH-like_sf"/>
</dbReference>
<dbReference type="GO" id="GO:0006298">
    <property type="term" value="P:mismatch repair"/>
    <property type="evidence" value="ECO:0007669"/>
    <property type="project" value="TreeGrafter"/>
</dbReference>
<dbReference type="FunFam" id="3.30.420.10:FF:000016">
    <property type="entry name" value="Ribonuclease"/>
    <property type="match status" value="1"/>
</dbReference>
<dbReference type="GO" id="GO:0043137">
    <property type="term" value="P:DNA replication, removal of RNA primer"/>
    <property type="evidence" value="ECO:0007669"/>
    <property type="project" value="TreeGrafter"/>
</dbReference>
<dbReference type="PROSITE" id="PS51975">
    <property type="entry name" value="RNASE_H_2"/>
    <property type="match status" value="1"/>
</dbReference>
<dbReference type="GO" id="GO:0046872">
    <property type="term" value="F:metal ion binding"/>
    <property type="evidence" value="ECO:0007669"/>
    <property type="project" value="UniProtKB-KW"/>
</dbReference>
<keyword evidence="12" id="KW-1185">Reference proteome</keyword>
<evidence type="ECO:0000313" key="11">
    <source>
        <dbReference type="EMBL" id="CAG8460184.1"/>
    </source>
</evidence>
<dbReference type="CDD" id="cd07181">
    <property type="entry name" value="RNase_HII_eukaryota_like"/>
    <property type="match status" value="1"/>
</dbReference>
<comment type="catalytic activity">
    <reaction evidence="1 8 9">
        <text>Endonucleolytic cleavage to 5'-phosphomonoester.</text>
        <dbReference type="EC" id="3.1.26.4"/>
    </reaction>
</comment>
<dbReference type="InterPro" id="IPR001352">
    <property type="entry name" value="RNase_HII/HIII"/>
</dbReference>
<dbReference type="AlphaFoldDB" id="A0A9N8VMW1"/>
<dbReference type="InterPro" id="IPR023160">
    <property type="entry name" value="RNase_HII_hlx-loop-hlx_cap_dom"/>
</dbReference>
<dbReference type="Proteomes" id="UP000789570">
    <property type="component" value="Unassembled WGS sequence"/>
</dbReference>
<dbReference type="Gene3D" id="3.30.420.10">
    <property type="entry name" value="Ribonuclease H-like superfamily/Ribonuclease H"/>
    <property type="match status" value="1"/>
</dbReference>
<protein>
    <recommendedName>
        <fullName evidence="9">Ribonuclease</fullName>
        <ecNumber evidence="9">3.1.26.4</ecNumber>
    </recommendedName>
</protein>
<feature type="binding site" evidence="8">
    <location>
        <position position="147"/>
    </location>
    <ligand>
        <name>a divalent metal cation</name>
        <dbReference type="ChEBI" id="CHEBI:60240"/>
    </ligand>
</feature>
<keyword evidence="4 8" id="KW-0540">Nuclease</keyword>
<sequence>MKVYKFPSVRTGPMTESYTYYSPTPKTLLMTQEPCVLGVDEAGRGPVLGPMCFGVTYCAISKYEKLIDLEYKDSKKLNEKTRESLLQRMITNQDDIGWGVHCLSPQDISALTVRDNINLNKQSHSSTIKLIREIINTKVNVEKIYVDTVGSPEKYQNLLQAQFPQQTIVVEKAADDKFPIVSAASICAKITRDHILRDWSFIETDLNDPDLYDYGSGYPNEKTKRWLKRNVYPHHLGFYPSIVRWHWKPARQILYDKGLISFDQIDNCTWPGLEDTNDTTNHSTSNKMKRSNKDIENIWWTSARKPFNYALEMPLVVSHHMRNQNVNKENLIRSIYFNRSSFFT</sequence>
<evidence type="ECO:0000259" key="10">
    <source>
        <dbReference type="PROSITE" id="PS51975"/>
    </source>
</evidence>
<proteinExistence type="inferred from homology"/>
<evidence type="ECO:0000313" key="12">
    <source>
        <dbReference type="Proteomes" id="UP000789570"/>
    </source>
</evidence>
<evidence type="ECO:0000256" key="4">
    <source>
        <dbReference type="ARBA" id="ARBA00022722"/>
    </source>
</evidence>
<dbReference type="PANTHER" id="PTHR10954:SF7">
    <property type="entry name" value="RIBONUCLEASE H2 SUBUNIT A"/>
    <property type="match status" value="1"/>
</dbReference>
<feature type="domain" description="RNase H type-2" evidence="10">
    <location>
        <begin position="34"/>
        <end position="259"/>
    </location>
</feature>
<comment type="cofactor">
    <cofactor evidence="2">
        <name>Mg(2+)</name>
        <dbReference type="ChEBI" id="CHEBI:18420"/>
    </cofactor>
</comment>
<dbReference type="InterPro" id="IPR004649">
    <property type="entry name" value="RNase_H2_suA"/>
</dbReference>
<accession>A0A9N8VMW1</accession>
<evidence type="ECO:0000256" key="9">
    <source>
        <dbReference type="RuleBase" id="RU003515"/>
    </source>
</evidence>
<comment type="similarity">
    <text evidence="3">Belongs to the RNase HII family. Eukaryotic subfamily.</text>
</comment>
<dbReference type="PANTHER" id="PTHR10954">
    <property type="entry name" value="RIBONUCLEASE H2 SUBUNIT A"/>
    <property type="match status" value="1"/>
</dbReference>
<comment type="function">
    <text evidence="9">Endonuclease that specifically degrades the RNA of RNA-DNA hybrids.</text>
</comment>
<dbReference type="SUPFAM" id="SSF53098">
    <property type="entry name" value="Ribonuclease H-like"/>
    <property type="match status" value="1"/>
</dbReference>
<dbReference type="InterPro" id="IPR036397">
    <property type="entry name" value="RNaseH_sf"/>
</dbReference>
<dbReference type="Gene3D" id="1.10.10.460">
    <property type="entry name" value="Ribonuclease hii. Domain 2"/>
    <property type="match status" value="1"/>
</dbReference>
<dbReference type="NCBIfam" id="TIGR00729">
    <property type="entry name" value="ribonuclease HII"/>
    <property type="match status" value="1"/>
</dbReference>
<evidence type="ECO:0000256" key="1">
    <source>
        <dbReference type="ARBA" id="ARBA00000077"/>
    </source>
</evidence>
<feature type="binding site" evidence="8">
    <location>
        <position position="40"/>
    </location>
    <ligand>
        <name>a divalent metal cation</name>
        <dbReference type="ChEBI" id="CHEBI:60240"/>
    </ligand>
</feature>